<reference evidence="1 2" key="1">
    <citation type="journal article" date="2016" name="Int. J. Syst. Evol. Microbiol.">
        <title>Ensifer glycinis sp. nov., an novel rhizobial species associated with Glycine spp.</title>
        <authorList>
            <person name="Yan H."/>
            <person name="Yan J."/>
            <person name="Sui X.H."/>
            <person name="Wang E.T."/>
            <person name="Chen W.X."/>
            <person name="Zhang X.X."/>
            <person name="Chen W.F."/>
        </authorList>
    </citation>
    <scope>NUCLEOTIDE SEQUENCE [LARGE SCALE GENOMIC DNA]</scope>
    <source>
        <strain evidence="1 2">CCBAU 23380</strain>
    </source>
</reference>
<evidence type="ECO:0000313" key="1">
    <source>
        <dbReference type="EMBL" id="OAP47752.1"/>
    </source>
</evidence>
<dbReference type="AlphaFoldDB" id="A0A178YJV2"/>
<proteinExistence type="predicted"/>
<protein>
    <submittedName>
        <fullName evidence="1">Uncharacterized protein</fullName>
    </submittedName>
</protein>
<keyword evidence="2" id="KW-1185">Reference proteome</keyword>
<organism evidence="1 2">
    <name type="scientific">Sinorhizobium glycinis</name>
    <dbReference type="NCBI Taxonomy" id="1472378"/>
    <lineage>
        <taxon>Bacteria</taxon>
        <taxon>Pseudomonadati</taxon>
        <taxon>Pseudomonadota</taxon>
        <taxon>Alphaproteobacteria</taxon>
        <taxon>Hyphomicrobiales</taxon>
        <taxon>Rhizobiaceae</taxon>
        <taxon>Sinorhizobium/Ensifer group</taxon>
        <taxon>Sinorhizobium</taxon>
    </lineage>
</organism>
<sequence length="62" mass="6989">MERKRLDAEDLVARITWQALSKCLVGEMHVNAARETFFRTAKKKGLLAEPEMSLSSVGRLAK</sequence>
<dbReference type="EMBL" id="LPUX01000025">
    <property type="protein sequence ID" value="OAP47752.1"/>
    <property type="molecule type" value="Genomic_DNA"/>
</dbReference>
<evidence type="ECO:0000313" key="2">
    <source>
        <dbReference type="Proteomes" id="UP000094025"/>
    </source>
</evidence>
<name>A0A178YJV2_9HYPH</name>
<dbReference type="OrthoDB" id="8279762at2"/>
<dbReference type="Proteomes" id="UP000094025">
    <property type="component" value="Unassembled WGS sequence"/>
</dbReference>
<comment type="caution">
    <text evidence="1">The sequence shown here is derived from an EMBL/GenBank/DDBJ whole genome shotgun (WGS) entry which is preliminary data.</text>
</comment>
<accession>A0A178YJV2</accession>
<gene>
    <name evidence="1" type="ORF">AU381_11400</name>
</gene>